<sequence>MFRTRACFQLGPKSILYLLLVLDFNEKVSSLSYSEFEFGCRFPTLNNYSYNITKGDNKENPVWSNLAMKSYAVDNFENIEKPLKNLFSEASILNELSLFTEFGKEYKNKSSESLFNTFESFFNNYVVPFEPKLYCDPKNTTRKTRDPASYLIQELQALKSNFNSTTKENPFVPYLVSAYIDPINFHFNDSARIAQNDSQNIGELLQKRVQDHLAAIINIIYSGNRTGYILIDPGYVNGQKLYQPFVVYVMKDGQPPHGDILRGPEKKSNTSIEILVGDDGKGNPFILAKHNLSPNTVRHVLYYVGKPYCSFMENTIKANLMRPYHGIIQRDSKGDPQAYLRFKLTLETKCFEKTLFREKTTSGEKTENTKHVTISRTIDKIEDYFLVSEREGSDIRKELKIIKDNVFGKSNSQFLAELINQTKTLGLTESGAGEEPVRSQNFFQKLISCININ</sequence>
<reference evidence="2" key="1">
    <citation type="submission" date="2021-05" db="EMBL/GenBank/DDBJ databases">
        <authorList>
            <person name="Alioto T."/>
            <person name="Alioto T."/>
            <person name="Gomez Garrido J."/>
        </authorList>
    </citation>
    <scope>NUCLEOTIDE SEQUENCE</scope>
</reference>
<evidence type="ECO:0000256" key="1">
    <source>
        <dbReference type="SAM" id="SignalP"/>
    </source>
</evidence>
<feature type="signal peptide" evidence="1">
    <location>
        <begin position="1"/>
        <end position="30"/>
    </location>
</feature>
<accession>A0A8D9C0H6</accession>
<protein>
    <submittedName>
        <fullName evidence="2">Uncharacterized protein</fullName>
    </submittedName>
</protein>
<proteinExistence type="predicted"/>
<dbReference type="AlphaFoldDB" id="A0A8D9C0H6"/>
<keyword evidence="1" id="KW-0732">Signal</keyword>
<feature type="chain" id="PRO_5034625563" evidence="1">
    <location>
        <begin position="31"/>
        <end position="453"/>
    </location>
</feature>
<dbReference type="EMBL" id="HBUF01681328">
    <property type="protein sequence ID" value="CAG6792385.1"/>
    <property type="molecule type" value="Transcribed_RNA"/>
</dbReference>
<organism evidence="2">
    <name type="scientific">Cacopsylla melanoneura</name>
    <dbReference type="NCBI Taxonomy" id="428564"/>
    <lineage>
        <taxon>Eukaryota</taxon>
        <taxon>Metazoa</taxon>
        <taxon>Ecdysozoa</taxon>
        <taxon>Arthropoda</taxon>
        <taxon>Hexapoda</taxon>
        <taxon>Insecta</taxon>
        <taxon>Pterygota</taxon>
        <taxon>Neoptera</taxon>
        <taxon>Paraneoptera</taxon>
        <taxon>Hemiptera</taxon>
        <taxon>Sternorrhyncha</taxon>
        <taxon>Psylloidea</taxon>
        <taxon>Psyllidae</taxon>
        <taxon>Psyllinae</taxon>
        <taxon>Cacopsylla</taxon>
    </lineage>
</organism>
<name>A0A8D9C0H6_9HEMI</name>
<evidence type="ECO:0000313" key="2">
    <source>
        <dbReference type="EMBL" id="CAG6792385.1"/>
    </source>
</evidence>